<dbReference type="AlphaFoldDB" id="A0A0D7BPK2"/>
<keyword evidence="1" id="KW-0732">Signal</keyword>
<sequence length="194" mass="21005">MVSSLHIVSLMLAAGAIASPARRQIEDYCRPQFTGDAVNVLLSTDHTQAWEFKWPEAGDAPHAVTMTNADLTSAESQWYLWPNNGSSPDWTISTFSTSLLNRFVFCAQSPQDTTYPVGLTADWCVDDKTGYGKGAATFSIYCEECGENSGTHCFLKMPFIGNICPAVPASNSPAVVLTKCGYADNSAWDFVPVA</sequence>
<dbReference type="Proteomes" id="UP000054007">
    <property type="component" value="Unassembled WGS sequence"/>
</dbReference>
<dbReference type="EMBL" id="KN880453">
    <property type="protein sequence ID" value="KIY71521.1"/>
    <property type="molecule type" value="Genomic_DNA"/>
</dbReference>
<name>A0A0D7BPK2_9AGAR</name>
<evidence type="ECO:0000313" key="2">
    <source>
        <dbReference type="EMBL" id="KIY71521.1"/>
    </source>
</evidence>
<gene>
    <name evidence="2" type="ORF">CYLTODRAFT_117324</name>
</gene>
<dbReference type="OrthoDB" id="10421851at2759"/>
<accession>A0A0D7BPK2</accession>
<keyword evidence="3" id="KW-1185">Reference proteome</keyword>
<organism evidence="2 3">
    <name type="scientific">Cylindrobasidium torrendii FP15055 ss-10</name>
    <dbReference type="NCBI Taxonomy" id="1314674"/>
    <lineage>
        <taxon>Eukaryota</taxon>
        <taxon>Fungi</taxon>
        <taxon>Dikarya</taxon>
        <taxon>Basidiomycota</taxon>
        <taxon>Agaricomycotina</taxon>
        <taxon>Agaricomycetes</taxon>
        <taxon>Agaricomycetidae</taxon>
        <taxon>Agaricales</taxon>
        <taxon>Marasmiineae</taxon>
        <taxon>Physalacriaceae</taxon>
        <taxon>Cylindrobasidium</taxon>
    </lineage>
</organism>
<proteinExistence type="predicted"/>
<reference evidence="2 3" key="1">
    <citation type="journal article" date="2015" name="Fungal Genet. Biol.">
        <title>Evolution of novel wood decay mechanisms in Agaricales revealed by the genome sequences of Fistulina hepatica and Cylindrobasidium torrendii.</title>
        <authorList>
            <person name="Floudas D."/>
            <person name="Held B.W."/>
            <person name="Riley R."/>
            <person name="Nagy L.G."/>
            <person name="Koehler G."/>
            <person name="Ransdell A.S."/>
            <person name="Younus H."/>
            <person name="Chow J."/>
            <person name="Chiniquy J."/>
            <person name="Lipzen A."/>
            <person name="Tritt A."/>
            <person name="Sun H."/>
            <person name="Haridas S."/>
            <person name="LaButti K."/>
            <person name="Ohm R.A."/>
            <person name="Kues U."/>
            <person name="Blanchette R.A."/>
            <person name="Grigoriev I.V."/>
            <person name="Minto R.E."/>
            <person name="Hibbett D.S."/>
        </authorList>
    </citation>
    <scope>NUCLEOTIDE SEQUENCE [LARGE SCALE GENOMIC DNA]</scope>
    <source>
        <strain evidence="2 3">FP15055 ss-10</strain>
    </source>
</reference>
<feature type="chain" id="PRO_5002317264" evidence="1">
    <location>
        <begin position="19"/>
        <end position="194"/>
    </location>
</feature>
<feature type="signal peptide" evidence="1">
    <location>
        <begin position="1"/>
        <end position="18"/>
    </location>
</feature>
<evidence type="ECO:0000313" key="3">
    <source>
        <dbReference type="Proteomes" id="UP000054007"/>
    </source>
</evidence>
<protein>
    <submittedName>
        <fullName evidence="2">Uncharacterized protein</fullName>
    </submittedName>
</protein>
<evidence type="ECO:0000256" key="1">
    <source>
        <dbReference type="SAM" id="SignalP"/>
    </source>
</evidence>